<sequence>MFKYWTGNIIAQGLMLVVMLLASSVSASIQGQIVANSPTTPSVAIKTEDEIATLQFDVQGAQSFRVELVVPVEGASVQLFDPQGNMVTDANDPKTQFIAGAELDAANPLLGGIFLLPEQLQPQLCDLICKSGWSLRAPSTW</sequence>
<evidence type="ECO:0000313" key="1">
    <source>
        <dbReference type="EMBL" id="KZN65234.1"/>
    </source>
</evidence>
<dbReference type="RefSeq" id="WP_063367258.1">
    <property type="nucleotide sequence ID" value="NZ_AUYC01000018.1"/>
</dbReference>
<comment type="caution">
    <text evidence="1">The sequence shown here is derived from an EMBL/GenBank/DDBJ whole genome shotgun (WGS) entry which is preliminary data.</text>
</comment>
<protein>
    <submittedName>
        <fullName evidence="1">Uncharacterized protein</fullName>
    </submittedName>
</protein>
<dbReference type="PATRIC" id="fig|1365248.3.peg.1429"/>
<dbReference type="Proteomes" id="UP000076486">
    <property type="component" value="Unassembled WGS sequence"/>
</dbReference>
<dbReference type="AlphaFoldDB" id="A0A162CBL1"/>
<reference evidence="1 2" key="1">
    <citation type="submission" date="2013-07" db="EMBL/GenBank/DDBJ databases">
        <title>Comparative Genomic and Metabolomic Analysis of Twelve Strains of Pseudoalteromonas luteoviolacea.</title>
        <authorList>
            <person name="Vynne N.G."/>
            <person name="Mansson M."/>
            <person name="Gram L."/>
        </authorList>
    </citation>
    <scope>NUCLEOTIDE SEQUENCE [LARGE SCALE GENOMIC DNA]</scope>
    <source>
        <strain evidence="1 2">CPMOR-1</strain>
    </source>
</reference>
<gene>
    <name evidence="1" type="ORF">N473_01280</name>
</gene>
<organism evidence="1 2">
    <name type="scientific">Pseudoalteromonas luteoviolacea CPMOR-1</name>
    <dbReference type="NCBI Taxonomy" id="1365248"/>
    <lineage>
        <taxon>Bacteria</taxon>
        <taxon>Pseudomonadati</taxon>
        <taxon>Pseudomonadota</taxon>
        <taxon>Gammaproteobacteria</taxon>
        <taxon>Alteromonadales</taxon>
        <taxon>Pseudoalteromonadaceae</taxon>
        <taxon>Pseudoalteromonas</taxon>
    </lineage>
</organism>
<accession>A0A162CBL1</accession>
<name>A0A162CBL1_9GAMM</name>
<proteinExistence type="predicted"/>
<dbReference type="EMBL" id="AUYC01000018">
    <property type="protein sequence ID" value="KZN65234.1"/>
    <property type="molecule type" value="Genomic_DNA"/>
</dbReference>
<evidence type="ECO:0000313" key="2">
    <source>
        <dbReference type="Proteomes" id="UP000076486"/>
    </source>
</evidence>